<dbReference type="FunFam" id="1.20.1310.10:FF:000031">
    <property type="entry name" value="Ubiquitin ligase subunit CulD"/>
    <property type="match status" value="1"/>
</dbReference>
<keyword evidence="9" id="KW-1185">Reference proteome</keyword>
<dbReference type="InterPro" id="IPR045093">
    <property type="entry name" value="Cullin"/>
</dbReference>
<feature type="compositionally biased region" description="Low complexity" evidence="6">
    <location>
        <begin position="40"/>
        <end position="64"/>
    </location>
</feature>
<feature type="non-terminal residue" evidence="8">
    <location>
        <position position="899"/>
    </location>
</feature>
<keyword evidence="3" id="KW-0832">Ubl conjugation</keyword>
<dbReference type="Pfam" id="PF10557">
    <property type="entry name" value="Cullin_Nedd8"/>
    <property type="match status" value="1"/>
</dbReference>
<evidence type="ECO:0000256" key="3">
    <source>
        <dbReference type="ARBA" id="ARBA00022843"/>
    </source>
</evidence>
<evidence type="ECO:0000256" key="2">
    <source>
        <dbReference type="ARBA" id="ARBA00022499"/>
    </source>
</evidence>
<accession>A0A9N9URV5</accession>
<dbReference type="EMBL" id="CABFNO020001539">
    <property type="protein sequence ID" value="CAG9996486.1"/>
    <property type="molecule type" value="Genomic_DNA"/>
</dbReference>
<dbReference type="GO" id="GO:0031625">
    <property type="term" value="F:ubiquitin protein ligase binding"/>
    <property type="evidence" value="ECO:0007669"/>
    <property type="project" value="InterPro"/>
</dbReference>
<dbReference type="SUPFAM" id="SSF74788">
    <property type="entry name" value="Cullin repeat-like"/>
    <property type="match status" value="1"/>
</dbReference>
<dbReference type="Pfam" id="PF26557">
    <property type="entry name" value="Cullin_AB"/>
    <property type="match status" value="1"/>
</dbReference>
<dbReference type="AlphaFoldDB" id="A0A9N9URV5"/>
<sequence>LEVPHGATPNVPAGEAVVRYIDLSCARCAAQPPLLPPPLLVSRLPSSPQSTTSMQSMQADSSPSSRRRPRLDSSSGSPFSASSPPFQPLKRPKFAPASASAEAMQTMSAKARGKAAIDLTRASAFQPHNGAKRIVIKNLRQPGAAREAQVREYYAETEKILDDMLTVVLAGGKPLVPLERLYRGVEDHCRNGNAGKIHLVLRDRVDSHVSRVILPRVQRSGEGSNLNMAKQLLAEWHLFNAQIKLIRSIFSFLDRTYLLREKKTAINDMAITFFRKMAFPSNSEIYETAPGKKLVLGMCELIEHDRRGDELRDAELLKGSIRMLYVLGVYSRSFEPVFTKTSQQYFNEFGESHALSNLKSYIQACEKLLLKEHHRCLEFHIETVTEKQLMDAAHVTLIDNYTDKLLNGESFGKLLSSEDVESVKVLYGLLRHSRIQKKLKDPWVEYIKATVAQIVGDKDRGDEMVLRLLILRRSLDVMIRDAFGKDDEFLWAMRDAFGKTMNDSKVSACWGSGTSKIGEMIAKHIDLLLRGGLKSLPPALFSDAKDRAAAQKEGISSTADEDAELDRQLNQSLELVRFIEGKDTFEAFYKKDLARRLLMGRSASQDAERNMLAKLRSEVGSEITHKLEQMFKDQEIARDEMSAYNQWCAANASRSSPVDLHVMVLSAAAWPTYPDVNLNLPEEVARQSERFDTFYKSMHTGRTLTWKHSLAHCSLKARFPKGQKELLVSAYQAVVLLLFNSVDAPDGFLGYEQISKATGLKGGDLDRTLQSLACGKARVLKKHPMSREVKPTDTFTFNRAFAHPNVKVKINQIQLKETKEENKATHERVAQDRRFETQAAIVRIMKSRKQMGHAELQAEVINLTKSRGSVEPSAIKREIESLIEKDYIDREGNGYVYLA</sequence>
<dbReference type="InterPro" id="IPR036390">
    <property type="entry name" value="WH_DNA-bd_sf"/>
</dbReference>
<comment type="similarity">
    <text evidence="1 4 5">Belongs to the cullin family.</text>
</comment>
<dbReference type="Gene3D" id="1.10.10.10">
    <property type="entry name" value="Winged helix-like DNA-binding domain superfamily/Winged helix DNA-binding domain"/>
    <property type="match status" value="1"/>
</dbReference>
<dbReference type="SMART" id="SM00884">
    <property type="entry name" value="Cullin_Nedd8"/>
    <property type="match status" value="1"/>
</dbReference>
<feature type="compositionally biased region" description="Low complexity" evidence="6">
    <location>
        <begin position="72"/>
        <end position="84"/>
    </location>
</feature>
<dbReference type="Gene3D" id="3.30.230.130">
    <property type="entry name" value="Cullin, Chain C, Domain 2"/>
    <property type="match status" value="1"/>
</dbReference>
<keyword evidence="2" id="KW-1017">Isopeptide bond</keyword>
<feature type="non-terminal residue" evidence="8">
    <location>
        <position position="1"/>
    </location>
</feature>
<name>A0A9N9URV5_9HYPO</name>
<proteinExistence type="inferred from homology"/>
<dbReference type="InterPro" id="IPR059120">
    <property type="entry name" value="Cullin-like_AB"/>
</dbReference>
<feature type="domain" description="Cullin family profile" evidence="7">
    <location>
        <begin position="516"/>
        <end position="773"/>
    </location>
</feature>
<dbReference type="InterPro" id="IPR016159">
    <property type="entry name" value="Cullin_repeat-like_dom_sf"/>
</dbReference>
<dbReference type="Proteomes" id="UP000754883">
    <property type="component" value="Unassembled WGS sequence"/>
</dbReference>
<dbReference type="InterPro" id="IPR001373">
    <property type="entry name" value="Cullin_N"/>
</dbReference>
<reference evidence="8" key="1">
    <citation type="submission" date="2021-10" db="EMBL/GenBank/DDBJ databases">
        <authorList>
            <person name="Piombo E."/>
        </authorList>
    </citation>
    <scope>NUCLEOTIDE SEQUENCE</scope>
</reference>
<comment type="caution">
    <text evidence="8">The sequence shown here is derived from an EMBL/GenBank/DDBJ whole genome shotgun (WGS) entry which is preliminary data.</text>
</comment>
<evidence type="ECO:0000256" key="4">
    <source>
        <dbReference type="PROSITE-ProRule" id="PRU00330"/>
    </source>
</evidence>
<dbReference type="FunFam" id="1.10.10.10:FF:000014">
    <property type="entry name" value="Cullin 1"/>
    <property type="match status" value="1"/>
</dbReference>
<dbReference type="SMART" id="SM00182">
    <property type="entry name" value="CULLIN"/>
    <property type="match status" value="1"/>
</dbReference>
<evidence type="ECO:0000259" key="7">
    <source>
        <dbReference type="PROSITE" id="PS50069"/>
    </source>
</evidence>
<dbReference type="InterPro" id="IPR036388">
    <property type="entry name" value="WH-like_DNA-bd_sf"/>
</dbReference>
<dbReference type="PANTHER" id="PTHR11932">
    <property type="entry name" value="CULLIN"/>
    <property type="match status" value="1"/>
</dbReference>
<protein>
    <recommendedName>
        <fullName evidence="7">Cullin family profile domain-containing protein</fullName>
    </recommendedName>
</protein>
<dbReference type="PROSITE" id="PS50069">
    <property type="entry name" value="CULLIN_2"/>
    <property type="match status" value="1"/>
</dbReference>
<dbReference type="GO" id="GO:0006511">
    <property type="term" value="P:ubiquitin-dependent protein catabolic process"/>
    <property type="evidence" value="ECO:0007669"/>
    <property type="project" value="InterPro"/>
</dbReference>
<gene>
    <name evidence="8" type="ORF">CBYS24578_00012786</name>
</gene>
<evidence type="ECO:0000256" key="6">
    <source>
        <dbReference type="SAM" id="MobiDB-lite"/>
    </source>
</evidence>
<evidence type="ECO:0000256" key="5">
    <source>
        <dbReference type="RuleBase" id="RU003829"/>
    </source>
</evidence>
<evidence type="ECO:0000313" key="8">
    <source>
        <dbReference type="EMBL" id="CAG9996486.1"/>
    </source>
</evidence>
<evidence type="ECO:0000256" key="1">
    <source>
        <dbReference type="ARBA" id="ARBA00006019"/>
    </source>
</evidence>
<feature type="region of interest" description="Disordered" evidence="6">
    <location>
        <begin position="36"/>
        <end position="101"/>
    </location>
</feature>
<dbReference type="InterPro" id="IPR019559">
    <property type="entry name" value="Cullin_neddylation_domain"/>
</dbReference>
<dbReference type="InterPro" id="IPR036317">
    <property type="entry name" value="Cullin_homology_sf"/>
</dbReference>
<organism evidence="8 9">
    <name type="scientific">Clonostachys byssicola</name>
    <dbReference type="NCBI Taxonomy" id="160290"/>
    <lineage>
        <taxon>Eukaryota</taxon>
        <taxon>Fungi</taxon>
        <taxon>Dikarya</taxon>
        <taxon>Ascomycota</taxon>
        <taxon>Pezizomycotina</taxon>
        <taxon>Sordariomycetes</taxon>
        <taxon>Hypocreomycetidae</taxon>
        <taxon>Hypocreales</taxon>
        <taxon>Bionectriaceae</taxon>
        <taxon>Clonostachys</taxon>
    </lineage>
</organism>
<dbReference type="InterPro" id="IPR016158">
    <property type="entry name" value="Cullin_homology"/>
</dbReference>
<dbReference type="Gene3D" id="1.20.1310.10">
    <property type="entry name" value="Cullin Repeats"/>
    <property type="match status" value="4"/>
</dbReference>
<evidence type="ECO:0000313" key="9">
    <source>
        <dbReference type="Proteomes" id="UP000754883"/>
    </source>
</evidence>
<dbReference type="SUPFAM" id="SSF46785">
    <property type="entry name" value="Winged helix' DNA-binding domain"/>
    <property type="match status" value="1"/>
</dbReference>
<dbReference type="SUPFAM" id="SSF75632">
    <property type="entry name" value="Cullin homology domain"/>
    <property type="match status" value="1"/>
</dbReference>
<dbReference type="OrthoDB" id="27073at2759"/>
<dbReference type="Pfam" id="PF00888">
    <property type="entry name" value="Cullin"/>
    <property type="match status" value="1"/>
</dbReference>